<proteinExistence type="predicted"/>
<dbReference type="EMBL" id="CM020619">
    <property type="protein sequence ID" value="KAK1865860.1"/>
    <property type="molecule type" value="Genomic_DNA"/>
</dbReference>
<organism evidence="1 2">
    <name type="scientific">Pyropia yezoensis</name>
    <name type="common">Susabi-nori</name>
    <name type="synonym">Porphyra yezoensis</name>
    <dbReference type="NCBI Taxonomy" id="2788"/>
    <lineage>
        <taxon>Eukaryota</taxon>
        <taxon>Rhodophyta</taxon>
        <taxon>Bangiophyceae</taxon>
        <taxon>Bangiales</taxon>
        <taxon>Bangiaceae</taxon>
        <taxon>Pyropia</taxon>
    </lineage>
</organism>
<evidence type="ECO:0000313" key="1">
    <source>
        <dbReference type="EMBL" id="KAK1865860.1"/>
    </source>
</evidence>
<name>A0ACC3C6L7_PYRYE</name>
<evidence type="ECO:0000313" key="2">
    <source>
        <dbReference type="Proteomes" id="UP000798662"/>
    </source>
</evidence>
<accession>A0ACC3C6L7</accession>
<keyword evidence="2" id="KW-1185">Reference proteome</keyword>
<reference evidence="1" key="1">
    <citation type="submission" date="2019-11" db="EMBL/GenBank/DDBJ databases">
        <title>Nori genome reveals adaptations in red seaweeds to the harsh intertidal environment.</title>
        <authorList>
            <person name="Wang D."/>
            <person name="Mao Y."/>
        </authorList>
    </citation>
    <scope>NUCLEOTIDE SEQUENCE</scope>
    <source>
        <tissue evidence="1">Gametophyte</tissue>
    </source>
</reference>
<protein>
    <submittedName>
        <fullName evidence="1">Uncharacterized protein</fullName>
    </submittedName>
</protein>
<comment type="caution">
    <text evidence="1">The sequence shown here is derived from an EMBL/GenBank/DDBJ whole genome shotgun (WGS) entry which is preliminary data.</text>
</comment>
<sequence>MRRTASRVRRSASHRGKAASKFQFDVTVSSVAGLKEGNTYFVKWSRGVKVASTKPRTADKAGAKKGGTGMAFEEKLSLLCTLFRDGGISKSNSFEEKEAKLSLISITPGKKGSEKTVAKTHFNLAAFAGVPSATERKVFSLSDKVAVTAVVDCKFLGNASSKSSRAGSAMSGLSGVTSLGGGSSSEEEDDFGDLNVDDIPDPLAAVASPAAEKAERTVEKGPSDKRPSLFRKDKEPRGAAKAEALEALRAEVAAAQAETTRLAAQLATVTAATPVDAAAAAARECEAQEAVLEASNARRAALQLVQDNLLREADAQRAELDSLNAALAAAGATHGGGEAAHAADPALVAELKFETTRVAELTAAVAAADAKIAAHVAHAARMKETYIQLTAMYDKVRAENAAHQEALVTVSGASSPTSALAVAQRAALDASRKARSIEGDLDALRFEADALHEESHRLRAVAAEAEEELAAAVRQRDRAVARQERAAARAGAAAAAVGGADTAADEANVAASIERLEADRGALREEVETLRQAVVAATAERETLLGDATASRVGSDVSDAEDDWRERQAADMDERELTRLRSRVAELEAETAAAGASRPAGNAPASGGGAGSGTDGDDGEAVLLDLVATKLRLAEAEEERLSAGLRAKELRRQDRLVQERLAKHASRLEVKLGETRAALDALRLHGCVRRAG</sequence>
<dbReference type="Proteomes" id="UP000798662">
    <property type="component" value="Chromosome 2"/>
</dbReference>
<gene>
    <name evidence="1" type="ORF">I4F81_008383</name>
</gene>